<evidence type="ECO:0000256" key="1">
    <source>
        <dbReference type="ARBA" id="ARBA00022722"/>
    </source>
</evidence>
<evidence type="ECO:0000256" key="5">
    <source>
        <dbReference type="ARBA" id="ARBA00022842"/>
    </source>
</evidence>
<evidence type="ECO:0000256" key="3">
    <source>
        <dbReference type="ARBA" id="ARBA00022759"/>
    </source>
</evidence>
<dbReference type="InterPro" id="IPR036397">
    <property type="entry name" value="RNaseH_sf"/>
</dbReference>
<dbReference type="GO" id="GO:0015074">
    <property type="term" value="P:DNA integration"/>
    <property type="evidence" value="ECO:0007669"/>
    <property type="project" value="UniProtKB-KW"/>
</dbReference>
<dbReference type="EMBL" id="CADCXU010015087">
    <property type="protein sequence ID" value="CAB0004504.1"/>
    <property type="molecule type" value="Genomic_DNA"/>
</dbReference>
<keyword evidence="8" id="KW-0548">Nucleotidyltransferase</keyword>
<evidence type="ECO:0000313" key="12">
    <source>
        <dbReference type="Proteomes" id="UP000479000"/>
    </source>
</evidence>
<keyword evidence="9" id="KW-0233">DNA recombination</keyword>
<accession>A0A6H5GKJ0</accession>
<reference evidence="11 12" key="1">
    <citation type="submission" date="2020-02" db="EMBL/GenBank/DDBJ databases">
        <authorList>
            <person name="Ferguson B K."/>
        </authorList>
    </citation>
    <scope>NUCLEOTIDE SEQUENCE [LARGE SCALE GENOMIC DNA]</scope>
</reference>
<dbReference type="GO" id="GO:0046872">
    <property type="term" value="F:metal ion binding"/>
    <property type="evidence" value="ECO:0007669"/>
    <property type="project" value="UniProtKB-KW"/>
</dbReference>
<evidence type="ECO:0000256" key="6">
    <source>
        <dbReference type="ARBA" id="ARBA00022908"/>
    </source>
</evidence>
<dbReference type="GO" id="GO:0004519">
    <property type="term" value="F:endonuclease activity"/>
    <property type="evidence" value="ECO:0007669"/>
    <property type="project" value="UniProtKB-KW"/>
</dbReference>
<organism evidence="11 12">
    <name type="scientific">Nesidiocoris tenuis</name>
    <dbReference type="NCBI Taxonomy" id="355587"/>
    <lineage>
        <taxon>Eukaryota</taxon>
        <taxon>Metazoa</taxon>
        <taxon>Ecdysozoa</taxon>
        <taxon>Arthropoda</taxon>
        <taxon>Hexapoda</taxon>
        <taxon>Insecta</taxon>
        <taxon>Pterygota</taxon>
        <taxon>Neoptera</taxon>
        <taxon>Paraneoptera</taxon>
        <taxon>Hemiptera</taxon>
        <taxon>Heteroptera</taxon>
        <taxon>Panheteroptera</taxon>
        <taxon>Cimicomorpha</taxon>
        <taxon>Miridae</taxon>
        <taxon>Dicyphina</taxon>
        <taxon>Nesidiocoris</taxon>
    </lineage>
</organism>
<keyword evidence="8" id="KW-0808">Transferase</keyword>
<keyword evidence="4" id="KW-0378">Hydrolase</keyword>
<keyword evidence="8" id="KW-0239">DNA-directed DNA polymerase</keyword>
<evidence type="ECO:0000256" key="4">
    <source>
        <dbReference type="ARBA" id="ARBA00022801"/>
    </source>
</evidence>
<evidence type="ECO:0000256" key="9">
    <source>
        <dbReference type="ARBA" id="ARBA00023172"/>
    </source>
</evidence>
<dbReference type="Proteomes" id="UP000479000">
    <property type="component" value="Unassembled WGS sequence"/>
</dbReference>
<keyword evidence="5" id="KW-0460">Magnesium</keyword>
<dbReference type="Pfam" id="PF00665">
    <property type="entry name" value="rve"/>
    <property type="match status" value="1"/>
</dbReference>
<dbReference type="PANTHER" id="PTHR42648:SF11">
    <property type="entry name" value="TRANSPOSON TY4-P GAG-POL POLYPROTEIN"/>
    <property type="match status" value="1"/>
</dbReference>
<sequence length="170" mass="19818">MTRAPFPVREVPENLEVLEIIHSDVCGPMRNTSPGGSKYFVTFTDEKTRYSRVYFLKNKNEVLENFKIYKNEVENFTGKKIKFFQTDNGKGEYCNRVFDQFLQENGIQRRLSAPYTPQQNGLAERMNRTLLEKARCMMTDANVPPSLWAEAVHTANYLRNRTPSRSLNHE</sequence>
<dbReference type="GO" id="GO:0006310">
    <property type="term" value="P:DNA recombination"/>
    <property type="evidence" value="ECO:0007669"/>
    <property type="project" value="UniProtKB-KW"/>
</dbReference>
<feature type="domain" description="Integrase catalytic" evidence="10">
    <location>
        <begin position="8"/>
        <end position="170"/>
    </location>
</feature>
<evidence type="ECO:0000256" key="2">
    <source>
        <dbReference type="ARBA" id="ARBA00022723"/>
    </source>
</evidence>
<keyword evidence="2" id="KW-0479">Metal-binding</keyword>
<evidence type="ECO:0000256" key="8">
    <source>
        <dbReference type="ARBA" id="ARBA00022932"/>
    </source>
</evidence>
<dbReference type="AlphaFoldDB" id="A0A6H5GKJ0"/>
<dbReference type="GO" id="GO:0003964">
    <property type="term" value="F:RNA-directed DNA polymerase activity"/>
    <property type="evidence" value="ECO:0007669"/>
    <property type="project" value="UniProtKB-KW"/>
</dbReference>
<keyword evidence="3" id="KW-0255">Endonuclease</keyword>
<name>A0A6H5GKJ0_9HEMI</name>
<evidence type="ECO:0000256" key="7">
    <source>
        <dbReference type="ARBA" id="ARBA00022918"/>
    </source>
</evidence>
<dbReference type="OrthoDB" id="6629252at2759"/>
<dbReference type="GO" id="GO:0003887">
    <property type="term" value="F:DNA-directed DNA polymerase activity"/>
    <property type="evidence" value="ECO:0007669"/>
    <property type="project" value="UniProtKB-KW"/>
</dbReference>
<evidence type="ECO:0000259" key="10">
    <source>
        <dbReference type="PROSITE" id="PS50994"/>
    </source>
</evidence>
<keyword evidence="12" id="KW-1185">Reference proteome</keyword>
<dbReference type="SUPFAM" id="SSF53098">
    <property type="entry name" value="Ribonuclease H-like"/>
    <property type="match status" value="1"/>
</dbReference>
<protein>
    <recommendedName>
        <fullName evidence="10">Integrase catalytic domain-containing protein</fullName>
    </recommendedName>
</protein>
<gene>
    <name evidence="11" type="ORF">NTEN_LOCUS9981</name>
</gene>
<evidence type="ECO:0000313" key="11">
    <source>
        <dbReference type="EMBL" id="CAB0004504.1"/>
    </source>
</evidence>
<dbReference type="GO" id="GO:0003676">
    <property type="term" value="F:nucleic acid binding"/>
    <property type="evidence" value="ECO:0007669"/>
    <property type="project" value="InterPro"/>
</dbReference>
<dbReference type="GO" id="GO:0016787">
    <property type="term" value="F:hydrolase activity"/>
    <property type="evidence" value="ECO:0007669"/>
    <property type="project" value="UniProtKB-KW"/>
</dbReference>
<dbReference type="InterPro" id="IPR039537">
    <property type="entry name" value="Retrotran_Ty1/copia-like"/>
</dbReference>
<dbReference type="InterPro" id="IPR012337">
    <property type="entry name" value="RNaseH-like_sf"/>
</dbReference>
<dbReference type="Gene3D" id="3.30.420.10">
    <property type="entry name" value="Ribonuclease H-like superfamily/Ribonuclease H"/>
    <property type="match status" value="1"/>
</dbReference>
<keyword evidence="7" id="KW-0695">RNA-directed DNA polymerase</keyword>
<keyword evidence="1" id="KW-0540">Nuclease</keyword>
<proteinExistence type="predicted"/>
<keyword evidence="6" id="KW-0229">DNA integration</keyword>
<dbReference type="InterPro" id="IPR001584">
    <property type="entry name" value="Integrase_cat-core"/>
</dbReference>
<dbReference type="PANTHER" id="PTHR42648">
    <property type="entry name" value="TRANSPOSASE, PUTATIVE-RELATED"/>
    <property type="match status" value="1"/>
</dbReference>
<dbReference type="PROSITE" id="PS50994">
    <property type="entry name" value="INTEGRASE"/>
    <property type="match status" value="1"/>
</dbReference>